<evidence type="ECO:0000313" key="3">
    <source>
        <dbReference type="Proteomes" id="UP001595379"/>
    </source>
</evidence>
<sequence>MPREVDEKKTKRALRRLARAKAKAEAAGEDGKLSEWEDEFVASVEDRLNTFGSAFNDPDKGQLDEALSGKQTLKLREIEKKAAGKARKPMSRGSGFKPKPGGGFKRSSFKPKTDRPASRVRDINDDMPDAETPAQETEAPRPAHPPRLRVVKGGKADE</sequence>
<evidence type="ECO:0000313" key="2">
    <source>
        <dbReference type="EMBL" id="MFC2925704.1"/>
    </source>
</evidence>
<dbReference type="Proteomes" id="UP001595379">
    <property type="component" value="Unassembled WGS sequence"/>
</dbReference>
<accession>A0ABV6ZWB9</accession>
<dbReference type="RefSeq" id="WP_343165656.1">
    <property type="nucleotide sequence ID" value="NZ_JBHRSV010000007.1"/>
</dbReference>
<organism evidence="2 3">
    <name type="scientific">Hyphobacterium vulgare</name>
    <dbReference type="NCBI Taxonomy" id="1736751"/>
    <lineage>
        <taxon>Bacteria</taxon>
        <taxon>Pseudomonadati</taxon>
        <taxon>Pseudomonadota</taxon>
        <taxon>Alphaproteobacteria</taxon>
        <taxon>Maricaulales</taxon>
        <taxon>Maricaulaceae</taxon>
        <taxon>Hyphobacterium</taxon>
    </lineage>
</organism>
<reference evidence="3" key="1">
    <citation type="journal article" date="2019" name="Int. J. Syst. Evol. Microbiol.">
        <title>The Global Catalogue of Microorganisms (GCM) 10K type strain sequencing project: providing services to taxonomists for standard genome sequencing and annotation.</title>
        <authorList>
            <consortium name="The Broad Institute Genomics Platform"/>
            <consortium name="The Broad Institute Genome Sequencing Center for Infectious Disease"/>
            <person name="Wu L."/>
            <person name="Ma J."/>
        </authorList>
    </citation>
    <scope>NUCLEOTIDE SEQUENCE [LARGE SCALE GENOMIC DNA]</scope>
    <source>
        <strain evidence="3">KCTC 52487</strain>
    </source>
</reference>
<feature type="region of interest" description="Disordered" evidence="1">
    <location>
        <begin position="77"/>
        <end position="158"/>
    </location>
</feature>
<dbReference type="EMBL" id="JBHRSV010000007">
    <property type="protein sequence ID" value="MFC2925704.1"/>
    <property type="molecule type" value="Genomic_DNA"/>
</dbReference>
<gene>
    <name evidence="2" type="ORF">ACFOOR_06265</name>
</gene>
<comment type="caution">
    <text evidence="2">The sequence shown here is derived from an EMBL/GenBank/DDBJ whole genome shotgun (WGS) entry which is preliminary data.</text>
</comment>
<evidence type="ECO:0000256" key="1">
    <source>
        <dbReference type="SAM" id="MobiDB-lite"/>
    </source>
</evidence>
<keyword evidence="3" id="KW-1185">Reference proteome</keyword>
<protein>
    <submittedName>
        <fullName evidence="2">Uncharacterized protein</fullName>
    </submittedName>
</protein>
<name>A0ABV6ZWB9_9PROT</name>
<feature type="compositionally biased region" description="Basic and acidic residues" evidence="1">
    <location>
        <begin position="111"/>
        <end position="124"/>
    </location>
</feature>
<proteinExistence type="predicted"/>